<feature type="domain" description="SF4 helicase" evidence="1">
    <location>
        <begin position="190"/>
        <end position="462"/>
    </location>
</feature>
<dbReference type="GO" id="GO:0005524">
    <property type="term" value="F:ATP binding"/>
    <property type="evidence" value="ECO:0007669"/>
    <property type="project" value="InterPro"/>
</dbReference>
<keyword evidence="3" id="KW-1185">Reference proteome</keyword>
<dbReference type="InterPro" id="IPR007694">
    <property type="entry name" value="DNA_helicase_DnaB-like_C"/>
</dbReference>
<organism evidence="2 3">
    <name type="scientific">Cytobacillus praedii</name>
    <dbReference type="NCBI Taxonomy" id="1742358"/>
    <lineage>
        <taxon>Bacteria</taxon>
        <taxon>Bacillati</taxon>
        <taxon>Bacillota</taxon>
        <taxon>Bacilli</taxon>
        <taxon>Bacillales</taxon>
        <taxon>Bacillaceae</taxon>
        <taxon>Cytobacillus</taxon>
    </lineage>
</organism>
<dbReference type="GO" id="GO:0005829">
    <property type="term" value="C:cytosol"/>
    <property type="evidence" value="ECO:0007669"/>
    <property type="project" value="TreeGrafter"/>
</dbReference>
<keyword evidence="2" id="KW-0547">Nucleotide-binding</keyword>
<dbReference type="EMBL" id="SJTH01000079">
    <property type="protein sequence ID" value="TCJ01137.1"/>
    <property type="molecule type" value="Genomic_DNA"/>
</dbReference>
<dbReference type="InterPro" id="IPR027417">
    <property type="entry name" value="P-loop_NTPase"/>
</dbReference>
<keyword evidence="2" id="KW-0378">Hydrolase</keyword>
<evidence type="ECO:0000259" key="1">
    <source>
        <dbReference type="Pfam" id="PF03796"/>
    </source>
</evidence>
<keyword evidence="2" id="KW-0067">ATP-binding</keyword>
<dbReference type="PANTHER" id="PTHR30153">
    <property type="entry name" value="REPLICATIVE DNA HELICASE DNAB"/>
    <property type="match status" value="1"/>
</dbReference>
<dbReference type="Proteomes" id="UP000293846">
    <property type="component" value="Unassembled WGS sequence"/>
</dbReference>
<dbReference type="GO" id="GO:0006260">
    <property type="term" value="P:DNA replication"/>
    <property type="evidence" value="ECO:0007669"/>
    <property type="project" value="InterPro"/>
</dbReference>
<evidence type="ECO:0000313" key="3">
    <source>
        <dbReference type="Proteomes" id="UP000293846"/>
    </source>
</evidence>
<gene>
    <name evidence="2" type="ORF">E0Y62_25485</name>
</gene>
<reference evidence="2 3" key="1">
    <citation type="submission" date="2019-03" db="EMBL/GenBank/DDBJ databases">
        <authorList>
            <person name="Jensen L."/>
            <person name="Storgaard J."/>
            <person name="Sulaj E."/>
            <person name="Schramm A."/>
            <person name="Marshall I.P.G."/>
        </authorList>
    </citation>
    <scope>NUCLEOTIDE SEQUENCE [LARGE SCALE GENOMIC DNA]</scope>
    <source>
        <strain evidence="2 3">2017H2G3</strain>
    </source>
</reference>
<keyword evidence="2" id="KW-0347">Helicase</keyword>
<dbReference type="Pfam" id="PF03796">
    <property type="entry name" value="DnaB_C"/>
    <property type="match status" value="1"/>
</dbReference>
<dbReference type="GO" id="GO:0003678">
    <property type="term" value="F:DNA helicase activity"/>
    <property type="evidence" value="ECO:0007669"/>
    <property type="project" value="InterPro"/>
</dbReference>
<name>A0A4R1ANB7_9BACI</name>
<dbReference type="RefSeq" id="WP_131239253.1">
    <property type="nucleotide sequence ID" value="NZ_SJTH01000079.1"/>
</dbReference>
<protein>
    <submittedName>
        <fullName evidence="2">DNA helicase</fullName>
    </submittedName>
</protein>
<sequence length="480" mass="55625">MKSLDDYPKELTENRDIVEGSFIFCLWKNPDLYADFDRELRADRDLLTEDGRFYYSLGREMYEKGYKSFDDASIYSYVEGKDILKNGFSRRGGYKSVDEMKKILNEENVETYFDELMKSNAILALHDDGYNVIKYLDKFKKMNYSQLEDFVEYKLNNIFFKTSLNGTTIDDLSTGYDKWIDEWDKGKGIGFKVGFPMLNYHLAGIHRRNLILHLAGIGQGKTTSALITYILPILESGESVCIIANEQGQEEFRQMMLATVLFNKVKYFKMNRQKLLFGGFTDEDKIALKQASAWLEQYKNKLHYVHLNDYDISNVKRIIKKYSKLNVGAYLFDTLKPRDDSSDKAWADFSEVSKELFLLAQKEDVAVIATAQLASNAAGRKFLDLSCIGKSRAIAETAGQVIMFRPLRENEKEKLEVYSFEKGTKIKKIHSLDKDKDYIVLFVPKNRYGKAGDLQIVYERNMDFNTMKELGYCHIDFDGF</sequence>
<proteinExistence type="predicted"/>
<comment type="caution">
    <text evidence="2">The sequence shown here is derived from an EMBL/GenBank/DDBJ whole genome shotgun (WGS) entry which is preliminary data.</text>
</comment>
<dbReference type="AlphaFoldDB" id="A0A4R1ANB7"/>
<dbReference type="OrthoDB" id="2498434at2"/>
<evidence type="ECO:0000313" key="2">
    <source>
        <dbReference type="EMBL" id="TCJ01137.1"/>
    </source>
</evidence>
<dbReference type="SUPFAM" id="SSF52540">
    <property type="entry name" value="P-loop containing nucleoside triphosphate hydrolases"/>
    <property type="match status" value="1"/>
</dbReference>
<dbReference type="PANTHER" id="PTHR30153:SF2">
    <property type="entry name" value="REPLICATIVE DNA HELICASE"/>
    <property type="match status" value="1"/>
</dbReference>
<accession>A0A4R1ANB7</accession>
<dbReference type="Gene3D" id="3.40.50.300">
    <property type="entry name" value="P-loop containing nucleotide triphosphate hydrolases"/>
    <property type="match status" value="1"/>
</dbReference>